<feature type="compositionally biased region" description="Polar residues" evidence="4">
    <location>
        <begin position="659"/>
        <end position="681"/>
    </location>
</feature>
<evidence type="ECO:0000256" key="3">
    <source>
        <dbReference type="PROSITE-ProRule" id="PRU00023"/>
    </source>
</evidence>
<feature type="compositionally biased region" description="Polar residues" evidence="4">
    <location>
        <begin position="778"/>
        <end position="797"/>
    </location>
</feature>
<evidence type="ECO:0000256" key="4">
    <source>
        <dbReference type="SAM" id="MobiDB-lite"/>
    </source>
</evidence>
<dbReference type="PROSITE" id="PS50088">
    <property type="entry name" value="ANK_REPEAT"/>
    <property type="match status" value="3"/>
</dbReference>
<dbReference type="Proteomes" id="UP000054560">
    <property type="component" value="Unassembled WGS sequence"/>
</dbReference>
<feature type="region of interest" description="Disordered" evidence="4">
    <location>
        <begin position="527"/>
        <end position="551"/>
    </location>
</feature>
<dbReference type="PANTHER" id="PTHR24198">
    <property type="entry name" value="ANKYRIN REPEAT AND PROTEIN KINASE DOMAIN-CONTAINING PROTEIN"/>
    <property type="match status" value="1"/>
</dbReference>
<feature type="compositionally biased region" description="Low complexity" evidence="4">
    <location>
        <begin position="647"/>
        <end position="658"/>
    </location>
</feature>
<dbReference type="STRING" id="667725.A0A0L0G8G1"/>
<sequence>MPLEEKNTILESRLGEVFSGMSKQAMLNMSPRIDTAGTNDTNILGIDLDMISKTGLQSKVAPRSSRVPSAPWPTSRKADVFFASPMKSLVKDAEEEKSSGKTICVNDIDSEQKEATLEIEYEATFINPNSDRPPQNSAANLWSTRDKECTVDWDGSDSTLSSSVESSMNSTKPIEQVYGGLGSVSCPLIKLGSDNSFVESASSSTTDMPESSIDEESGISSTMSLKSVTEKSSDVFSDSGASIRCLDTTRVTSDHGKHSPSANSGTGLSTDSDFDSCEDQDVHHEYTNTVVDFVLEDDMECDDGGLRFAPPVQSSTQSHFSKKALSESTALSSGSSSFIQIAGAERPRSSLEQTSSMKEKWGTMSNAAYGSDAGTPPDSYLAKRDEFNEEHIPVYPRSRHMSWTCFDDAVHGSPMSQTSTDSIGTLAGSAPYAQNNGINEVQRQMSHASALNASKIIQFGPAGGSRTDHSKLKQTHSFATFGSERKDNAFTMSHDRIWGSESSANNSTMELVRGEQRSMSTKVSDWESSDMSHSHSQQSFHTQYVDDRETMRAQERDASYVYGRKYTPTGGPSHPHAQKRTNRPPMKVFERTSSSMSANGHPGNNYARYEDYPDSGPPHGDFRRHSTLPGSLSGSSAHQVRRDSQRQHTQPPQQHQRSMSSASGSFVHTSKHMSSGSSDSLQDFLGSYGTGNGSGKTGFSDSGTFSDSSSNPAYHPGNSTRQRFNSVQYERSNNHGNEPHRGGGFYNNQPNEYDVYNSAYPPPQPHNMNQQQARTSRRQFSFNGTSASSHVSPSGDSGWTPMRAAPLNQQKYPAGNKAHNKGMSSPRYDRGVSVNSSTSFMHQNMNNHHNTTNNSGTRGGMYSASSDYAPGYPYGAQSVGKNGPPPTARTAQRSMSLNNQRAIHIAQNEAVPKGRNAASRQVSELGTATRIQMSRTRGGSINTPTATNVGASSRFDNAIVWCDIDQGIEMASSVSSPFVNGRKVLYYFSRRTNRKTIMSLIEPSYLLGTPLENPEVNIGFLTFHDCVELRTLKTGEILTRNQRNNLRKRLATTARTIVQVDVPRLLNDFTDPDCCPRTAYHHSKLNAYLVSPAVIQVLLCTRENEIGAEPYLGHTIQVQTLFDLAKNESATRPLADFIKQSERNSTALNINIRDFKGMCPIHYAAKAGLAGTIDVLIREGADVNVVDKSEQSPLHYAIYNGHKDVQFQLLRAGAKLDTRNVSGNTLLHVAAYHNQLEIAEAILDKAPELLYLRNHKFNSTPLECAGHKTLSEMESLLGRRMARMSSMGLSGGSGSDWDANGEGNSVSWVGHLKGESAVPASQSVQESTDRVAQESSVLSMKMRAPGGVSSVTPNPDEVTRENNNPEHQRVTDGKKRVRTVSMHEDIFAANKSNNKPSTINDRATEGTGGLNMDCHSAFGMGSNDSLACVSEDVALETDEENYVLNLLMKTSLKVSEGLMTSTAGEE</sequence>
<feature type="repeat" description="ANK" evidence="3">
    <location>
        <begin position="1156"/>
        <end position="1188"/>
    </location>
</feature>
<dbReference type="PROSITE" id="PS50297">
    <property type="entry name" value="ANK_REP_REGION"/>
    <property type="match status" value="3"/>
</dbReference>
<dbReference type="eggNOG" id="KOG4177">
    <property type="taxonomic scope" value="Eukaryota"/>
</dbReference>
<keyword evidence="2 3" id="KW-0040">ANK repeat</keyword>
<dbReference type="RefSeq" id="XP_014158430.1">
    <property type="nucleotide sequence ID" value="XM_014302955.1"/>
</dbReference>
<feature type="compositionally biased region" description="Low complexity" evidence="4">
    <location>
        <begin position="529"/>
        <end position="539"/>
    </location>
</feature>
<feature type="compositionally biased region" description="Polar residues" evidence="4">
    <location>
        <begin position="198"/>
        <end position="209"/>
    </location>
</feature>
<feature type="repeat" description="ANK" evidence="3">
    <location>
        <begin position="1189"/>
        <end position="1221"/>
    </location>
</feature>
<accession>A0A0L0G8G1</accession>
<feature type="compositionally biased region" description="Basic and acidic residues" evidence="4">
    <location>
        <begin position="1357"/>
        <end position="1371"/>
    </location>
</feature>
<evidence type="ECO:0000313" key="6">
    <source>
        <dbReference type="Proteomes" id="UP000054560"/>
    </source>
</evidence>
<dbReference type="Pfam" id="PF12796">
    <property type="entry name" value="Ank_2"/>
    <property type="match status" value="1"/>
</dbReference>
<dbReference type="GeneID" id="25903758"/>
<dbReference type="OrthoDB" id="1661883at2759"/>
<protein>
    <submittedName>
        <fullName evidence="5">Uncharacterized protein</fullName>
    </submittedName>
</protein>
<feature type="region of interest" description="Disordered" evidence="4">
    <location>
        <begin position="699"/>
        <end position="804"/>
    </location>
</feature>
<evidence type="ECO:0000256" key="2">
    <source>
        <dbReference type="ARBA" id="ARBA00023043"/>
    </source>
</evidence>
<feature type="compositionally biased region" description="Polar residues" evidence="4">
    <location>
        <begin position="717"/>
        <end position="736"/>
    </location>
</feature>
<organism evidence="5 6">
    <name type="scientific">Sphaeroforma arctica JP610</name>
    <dbReference type="NCBI Taxonomy" id="667725"/>
    <lineage>
        <taxon>Eukaryota</taxon>
        <taxon>Ichthyosporea</taxon>
        <taxon>Ichthyophonida</taxon>
        <taxon>Sphaeroforma</taxon>
    </lineage>
</organism>
<dbReference type="SUPFAM" id="SSF48403">
    <property type="entry name" value="Ankyrin repeat"/>
    <property type="match status" value="1"/>
</dbReference>
<dbReference type="EMBL" id="KQ241758">
    <property type="protein sequence ID" value="KNC84528.1"/>
    <property type="molecule type" value="Genomic_DNA"/>
</dbReference>
<evidence type="ECO:0000256" key="1">
    <source>
        <dbReference type="ARBA" id="ARBA00022737"/>
    </source>
</evidence>
<feature type="region of interest" description="Disordered" evidence="4">
    <location>
        <begin position="563"/>
        <end position="686"/>
    </location>
</feature>
<feature type="compositionally biased region" description="Low complexity" evidence="4">
    <location>
        <begin position="699"/>
        <end position="710"/>
    </location>
</feature>
<name>A0A0L0G8G1_9EUKA</name>
<feature type="repeat" description="ANK" evidence="3">
    <location>
        <begin position="1222"/>
        <end position="1254"/>
    </location>
</feature>
<reference evidence="5 6" key="1">
    <citation type="submission" date="2011-02" db="EMBL/GenBank/DDBJ databases">
        <title>The Genome Sequence of Sphaeroforma arctica JP610.</title>
        <authorList>
            <consortium name="The Broad Institute Genome Sequencing Platform"/>
            <person name="Russ C."/>
            <person name="Cuomo C."/>
            <person name="Young S.K."/>
            <person name="Zeng Q."/>
            <person name="Gargeya S."/>
            <person name="Alvarado L."/>
            <person name="Berlin A."/>
            <person name="Chapman S.B."/>
            <person name="Chen Z."/>
            <person name="Freedman E."/>
            <person name="Gellesch M."/>
            <person name="Goldberg J."/>
            <person name="Griggs A."/>
            <person name="Gujja S."/>
            <person name="Heilman E."/>
            <person name="Heiman D."/>
            <person name="Howarth C."/>
            <person name="Mehta T."/>
            <person name="Neiman D."/>
            <person name="Pearson M."/>
            <person name="Roberts A."/>
            <person name="Saif S."/>
            <person name="Shea T."/>
            <person name="Shenoy N."/>
            <person name="Sisk P."/>
            <person name="Stolte C."/>
            <person name="Sykes S."/>
            <person name="White J."/>
            <person name="Yandava C."/>
            <person name="Burger G."/>
            <person name="Gray M.W."/>
            <person name="Holland P.W.H."/>
            <person name="King N."/>
            <person name="Lang F.B.F."/>
            <person name="Roger A.J."/>
            <person name="Ruiz-Trillo I."/>
            <person name="Haas B."/>
            <person name="Nusbaum C."/>
            <person name="Birren B."/>
        </authorList>
    </citation>
    <scope>NUCLEOTIDE SEQUENCE [LARGE SCALE GENOMIC DNA]</scope>
    <source>
        <strain evidence="5 6">JP610</strain>
    </source>
</reference>
<feature type="region of interest" description="Disordered" evidence="4">
    <location>
        <begin position="198"/>
        <end position="226"/>
    </location>
</feature>
<dbReference type="InterPro" id="IPR002110">
    <property type="entry name" value="Ankyrin_rpt"/>
</dbReference>
<keyword evidence="6" id="KW-1185">Reference proteome</keyword>
<evidence type="ECO:0000313" key="5">
    <source>
        <dbReference type="EMBL" id="KNC84528.1"/>
    </source>
</evidence>
<dbReference type="Gene3D" id="1.25.40.20">
    <property type="entry name" value="Ankyrin repeat-containing domain"/>
    <property type="match status" value="2"/>
</dbReference>
<feature type="compositionally biased region" description="Polar residues" evidence="4">
    <location>
        <begin position="628"/>
        <end position="638"/>
    </location>
</feature>
<dbReference type="InterPro" id="IPR036770">
    <property type="entry name" value="Ankyrin_rpt-contain_sf"/>
</dbReference>
<dbReference type="SMART" id="SM00248">
    <property type="entry name" value="ANK"/>
    <property type="match status" value="3"/>
</dbReference>
<feature type="region of interest" description="Disordered" evidence="4">
    <location>
        <begin position="251"/>
        <end position="276"/>
    </location>
</feature>
<gene>
    <name evidence="5" type="ORF">SARC_03254</name>
</gene>
<feature type="region of interest" description="Disordered" evidence="4">
    <location>
        <begin position="1344"/>
        <end position="1371"/>
    </location>
</feature>
<dbReference type="PANTHER" id="PTHR24198:SF165">
    <property type="entry name" value="ANKYRIN REPEAT-CONTAINING PROTEIN-RELATED"/>
    <property type="match status" value="1"/>
</dbReference>
<proteinExistence type="predicted"/>
<keyword evidence="1" id="KW-0677">Repeat</keyword>
<feature type="compositionally biased region" description="Polar residues" evidence="4">
    <location>
        <begin position="260"/>
        <end position="271"/>
    </location>
</feature>